<reference evidence="1" key="1">
    <citation type="submission" date="2020-07" db="EMBL/GenBank/DDBJ databases">
        <title>Multicomponent nature underlies the extraordinary mechanical properties of spider dragline silk.</title>
        <authorList>
            <person name="Kono N."/>
            <person name="Nakamura H."/>
            <person name="Mori M."/>
            <person name="Yoshida Y."/>
            <person name="Ohtoshi R."/>
            <person name="Malay A.D."/>
            <person name="Moran D.A.P."/>
            <person name="Tomita M."/>
            <person name="Numata K."/>
            <person name="Arakawa K."/>
        </authorList>
    </citation>
    <scope>NUCLEOTIDE SEQUENCE</scope>
</reference>
<keyword evidence="2" id="KW-1185">Reference proteome</keyword>
<dbReference type="Proteomes" id="UP000887116">
    <property type="component" value="Unassembled WGS sequence"/>
</dbReference>
<gene>
    <name evidence="1" type="primary">WwAna1177</name>
    <name evidence="1" type="ORF">TNCT_490821</name>
</gene>
<accession>A0A8X6GIP6</accession>
<name>A0A8X6GIP6_TRICU</name>
<evidence type="ECO:0000313" key="1">
    <source>
        <dbReference type="EMBL" id="GFR03884.1"/>
    </source>
</evidence>
<proteinExistence type="predicted"/>
<dbReference type="PROSITE" id="PS51257">
    <property type="entry name" value="PROKAR_LIPOPROTEIN"/>
    <property type="match status" value="1"/>
</dbReference>
<dbReference type="AlphaFoldDB" id="A0A8X6GIP6"/>
<protein>
    <submittedName>
        <fullName evidence="1">Uncharacterized protein</fullName>
    </submittedName>
</protein>
<organism evidence="1 2">
    <name type="scientific">Trichonephila clavata</name>
    <name type="common">Joro spider</name>
    <name type="synonym">Nephila clavata</name>
    <dbReference type="NCBI Taxonomy" id="2740835"/>
    <lineage>
        <taxon>Eukaryota</taxon>
        <taxon>Metazoa</taxon>
        <taxon>Ecdysozoa</taxon>
        <taxon>Arthropoda</taxon>
        <taxon>Chelicerata</taxon>
        <taxon>Arachnida</taxon>
        <taxon>Araneae</taxon>
        <taxon>Araneomorphae</taxon>
        <taxon>Entelegynae</taxon>
        <taxon>Araneoidea</taxon>
        <taxon>Nephilidae</taxon>
        <taxon>Trichonephila</taxon>
    </lineage>
</organism>
<evidence type="ECO:0000313" key="2">
    <source>
        <dbReference type="Proteomes" id="UP000887116"/>
    </source>
</evidence>
<comment type="caution">
    <text evidence="1">The sequence shown here is derived from an EMBL/GenBank/DDBJ whole genome shotgun (WGS) entry which is preliminary data.</text>
</comment>
<sequence>MAGRWHIGRGFDCVCKSVPLSNLLGSCFAYSGCPRVFTVSLKSAGAKYVVNVLAVPSGKQCPVSLSINLLTVPSGSVACPLYSSNVIPQNVNPDLISFRSAAPSCHLSYASFTLV</sequence>
<dbReference type="EMBL" id="BMAO01025618">
    <property type="protein sequence ID" value="GFR03884.1"/>
    <property type="molecule type" value="Genomic_DNA"/>
</dbReference>